<protein>
    <submittedName>
        <fullName evidence="2">Uncharacterized protein</fullName>
    </submittedName>
</protein>
<dbReference type="Proteomes" id="UP001209540">
    <property type="component" value="Unassembled WGS sequence"/>
</dbReference>
<gene>
    <name evidence="2" type="ORF">BDA99DRAFT_506149</name>
</gene>
<feature type="transmembrane region" description="Helical" evidence="1">
    <location>
        <begin position="34"/>
        <end position="55"/>
    </location>
</feature>
<organism evidence="2 3">
    <name type="scientific">Phascolomyces articulosus</name>
    <dbReference type="NCBI Taxonomy" id="60185"/>
    <lineage>
        <taxon>Eukaryota</taxon>
        <taxon>Fungi</taxon>
        <taxon>Fungi incertae sedis</taxon>
        <taxon>Mucoromycota</taxon>
        <taxon>Mucoromycotina</taxon>
        <taxon>Mucoromycetes</taxon>
        <taxon>Mucorales</taxon>
        <taxon>Lichtheimiaceae</taxon>
        <taxon>Phascolomyces</taxon>
    </lineage>
</organism>
<keyword evidence="1" id="KW-1133">Transmembrane helix</keyword>
<keyword evidence="3" id="KW-1185">Reference proteome</keyword>
<keyword evidence="1" id="KW-0812">Transmembrane</keyword>
<reference evidence="2" key="1">
    <citation type="journal article" date="2022" name="IScience">
        <title>Evolution of zygomycete secretomes and the origins of terrestrial fungal ecologies.</title>
        <authorList>
            <person name="Chang Y."/>
            <person name="Wang Y."/>
            <person name="Mondo S."/>
            <person name="Ahrendt S."/>
            <person name="Andreopoulos W."/>
            <person name="Barry K."/>
            <person name="Beard J."/>
            <person name="Benny G.L."/>
            <person name="Blankenship S."/>
            <person name="Bonito G."/>
            <person name="Cuomo C."/>
            <person name="Desiro A."/>
            <person name="Gervers K.A."/>
            <person name="Hundley H."/>
            <person name="Kuo A."/>
            <person name="LaButti K."/>
            <person name="Lang B.F."/>
            <person name="Lipzen A."/>
            <person name="O'Donnell K."/>
            <person name="Pangilinan J."/>
            <person name="Reynolds N."/>
            <person name="Sandor L."/>
            <person name="Smith M.E."/>
            <person name="Tsang A."/>
            <person name="Grigoriev I.V."/>
            <person name="Stajich J.E."/>
            <person name="Spatafora J.W."/>
        </authorList>
    </citation>
    <scope>NUCLEOTIDE SEQUENCE</scope>
    <source>
        <strain evidence="2">RSA 2281</strain>
    </source>
</reference>
<feature type="transmembrane region" description="Helical" evidence="1">
    <location>
        <begin position="6"/>
        <end position="22"/>
    </location>
</feature>
<comment type="caution">
    <text evidence="2">The sequence shown here is derived from an EMBL/GenBank/DDBJ whole genome shotgun (WGS) entry which is preliminary data.</text>
</comment>
<name>A0AAD5K2R4_9FUNG</name>
<evidence type="ECO:0000313" key="3">
    <source>
        <dbReference type="Proteomes" id="UP001209540"/>
    </source>
</evidence>
<reference evidence="2" key="2">
    <citation type="submission" date="2023-02" db="EMBL/GenBank/DDBJ databases">
        <authorList>
            <consortium name="DOE Joint Genome Institute"/>
            <person name="Mondo S.J."/>
            <person name="Chang Y."/>
            <person name="Wang Y."/>
            <person name="Ahrendt S."/>
            <person name="Andreopoulos W."/>
            <person name="Barry K."/>
            <person name="Beard J."/>
            <person name="Benny G.L."/>
            <person name="Blankenship S."/>
            <person name="Bonito G."/>
            <person name="Cuomo C."/>
            <person name="Desiro A."/>
            <person name="Gervers K.A."/>
            <person name="Hundley H."/>
            <person name="Kuo A."/>
            <person name="LaButti K."/>
            <person name="Lang B.F."/>
            <person name="Lipzen A."/>
            <person name="O'Donnell K."/>
            <person name="Pangilinan J."/>
            <person name="Reynolds N."/>
            <person name="Sandor L."/>
            <person name="Smith M.W."/>
            <person name="Tsang A."/>
            <person name="Grigoriev I.V."/>
            <person name="Stajich J.E."/>
            <person name="Spatafora J.W."/>
        </authorList>
    </citation>
    <scope>NUCLEOTIDE SEQUENCE</scope>
    <source>
        <strain evidence="2">RSA 2281</strain>
    </source>
</reference>
<dbReference type="EMBL" id="JAIXMP010000010">
    <property type="protein sequence ID" value="KAI9266614.1"/>
    <property type="molecule type" value="Genomic_DNA"/>
</dbReference>
<proteinExistence type="predicted"/>
<evidence type="ECO:0000256" key="1">
    <source>
        <dbReference type="SAM" id="Phobius"/>
    </source>
</evidence>
<accession>A0AAD5K2R4</accession>
<evidence type="ECO:0000313" key="2">
    <source>
        <dbReference type="EMBL" id="KAI9266614.1"/>
    </source>
</evidence>
<sequence>MKSYSYYYPLIIIIYKYIRCIFSQKVTIADTRVSLSFFIYSSYVHLATINIYAFFY</sequence>
<keyword evidence="1" id="KW-0472">Membrane</keyword>
<dbReference type="AlphaFoldDB" id="A0AAD5K2R4"/>